<dbReference type="SUPFAM" id="SSF53300">
    <property type="entry name" value="vWA-like"/>
    <property type="match status" value="1"/>
</dbReference>
<evidence type="ECO:0000313" key="4">
    <source>
        <dbReference type="Proteomes" id="UP000011750"/>
    </source>
</evidence>
<keyword evidence="4" id="KW-1185">Reference proteome</keyword>
<protein>
    <recommendedName>
        <fullName evidence="2">Copine C-terminal domain-containing protein</fullName>
    </recommendedName>
</protein>
<dbReference type="InParanoid" id="M4CSE2"/>
<reference evidence="3" key="3">
    <citation type="submission" date="2023-03" db="UniProtKB">
        <authorList>
            <consortium name="EnsemblPlants"/>
        </authorList>
    </citation>
    <scope>IDENTIFICATION</scope>
    <source>
        <strain evidence="3">cv. Chiifu-401-42</strain>
    </source>
</reference>
<dbReference type="STRING" id="51351.M4CSE2"/>
<sequence length="363" mass="39715">MAAAGLRIRISQALMVKKTSTNFFPSSCRYYNSYGFGVAQKAAGRKLAQRAAEKSEETLGTALDVGKQVYDTAKNHASEQGASSSRRSSTVPRHQPPLDVDVGAHPSRRWKALSCFRGERSIGGEDAAAKHNHARPHNYLCGFDEKVHSNFLEYITSFFGYDLNLMVAVDFTDSNGDSRTKRSLHFHHPLGLLNNPYQENDEVSHAFNLNGMAEVVVGVDGILSAYSIACTDVAQSRPIQFSGVVNRAVDIVSASPHKKYYVLLIITTGAPTDMPATVEALVRGAELPLSVLIVSLGDADLAELENELLAQGGIRDFVKFGSLSDVIDGRLLTVIPKHFISHIRYKRIDPRGSFTDLEILPLL</sequence>
<dbReference type="EnsemblPlants" id="Bra007134.1">
    <property type="protein sequence ID" value="Bra007134.1-P"/>
    <property type="gene ID" value="Bra007134"/>
</dbReference>
<dbReference type="Pfam" id="PF07002">
    <property type="entry name" value="Copine"/>
    <property type="match status" value="1"/>
</dbReference>
<evidence type="ECO:0000313" key="3">
    <source>
        <dbReference type="EnsemblPlants" id="Bra007134.1-P"/>
    </source>
</evidence>
<reference evidence="3 4" key="1">
    <citation type="journal article" date="2011" name="Nat. Genet.">
        <title>The genome of the mesopolyploid crop species Brassica rapa.</title>
        <authorList>
            <consortium name="Brassica rapa Genome Sequencing Project Consortium"/>
            <person name="Wang X."/>
            <person name="Wang H."/>
            <person name="Wang J."/>
            <person name="Sun R."/>
            <person name="Wu J."/>
            <person name="Liu S."/>
            <person name="Bai Y."/>
            <person name="Mun J.H."/>
            <person name="Bancroft I."/>
            <person name="Cheng F."/>
            <person name="Huang S."/>
            <person name="Li X."/>
            <person name="Hua W."/>
            <person name="Wang J."/>
            <person name="Wang X."/>
            <person name="Freeling M."/>
            <person name="Pires J.C."/>
            <person name="Paterson A.H."/>
            <person name="Chalhoub B."/>
            <person name="Wang B."/>
            <person name="Hayward A."/>
            <person name="Sharpe A.G."/>
            <person name="Park B.S."/>
            <person name="Weisshaar B."/>
            <person name="Liu B."/>
            <person name="Li B."/>
            <person name="Liu B."/>
            <person name="Tong C."/>
            <person name="Song C."/>
            <person name="Duran C."/>
            <person name="Peng C."/>
            <person name="Geng C."/>
            <person name="Koh C."/>
            <person name="Lin C."/>
            <person name="Edwards D."/>
            <person name="Mu D."/>
            <person name="Shen D."/>
            <person name="Soumpourou E."/>
            <person name="Li F."/>
            <person name="Fraser F."/>
            <person name="Conant G."/>
            <person name="Lassalle G."/>
            <person name="King G.J."/>
            <person name="Bonnema G."/>
            <person name="Tang H."/>
            <person name="Wang H."/>
            <person name="Belcram H."/>
            <person name="Zhou H."/>
            <person name="Hirakawa H."/>
            <person name="Abe H."/>
            <person name="Guo H."/>
            <person name="Wang H."/>
            <person name="Jin H."/>
            <person name="Parkin I.A."/>
            <person name="Batley J."/>
            <person name="Kim J.S."/>
            <person name="Just J."/>
            <person name="Li J."/>
            <person name="Xu J."/>
            <person name="Deng J."/>
            <person name="Kim J.A."/>
            <person name="Li J."/>
            <person name="Yu J."/>
            <person name="Meng J."/>
            <person name="Wang J."/>
            <person name="Min J."/>
            <person name="Poulain J."/>
            <person name="Wang J."/>
            <person name="Hatakeyama K."/>
            <person name="Wu K."/>
            <person name="Wang L."/>
            <person name="Fang L."/>
            <person name="Trick M."/>
            <person name="Links M.G."/>
            <person name="Zhao M."/>
            <person name="Jin M."/>
            <person name="Ramchiary N."/>
            <person name="Drou N."/>
            <person name="Berkman P.J."/>
            <person name="Cai Q."/>
            <person name="Huang Q."/>
            <person name="Li R."/>
            <person name="Tabata S."/>
            <person name="Cheng S."/>
            <person name="Zhang S."/>
            <person name="Zhang S."/>
            <person name="Huang S."/>
            <person name="Sato S."/>
            <person name="Sun S."/>
            <person name="Kwon S.J."/>
            <person name="Choi S.R."/>
            <person name="Lee T.H."/>
            <person name="Fan W."/>
            <person name="Zhao X."/>
            <person name="Tan X."/>
            <person name="Xu X."/>
            <person name="Wang Y."/>
            <person name="Qiu Y."/>
            <person name="Yin Y."/>
            <person name="Li Y."/>
            <person name="Du Y."/>
            <person name="Liao Y."/>
            <person name="Lim Y."/>
            <person name="Narusaka Y."/>
            <person name="Wang Y."/>
            <person name="Wang Z."/>
            <person name="Li Z."/>
            <person name="Wang Z."/>
            <person name="Xiong Z."/>
            <person name="Zhang Z."/>
        </authorList>
    </citation>
    <scope>NUCLEOTIDE SEQUENCE [LARGE SCALE GENOMIC DNA]</scope>
    <source>
        <strain evidence="3 4">cv. Chiifu-401-42</strain>
    </source>
</reference>
<dbReference type="GO" id="GO:0071277">
    <property type="term" value="P:cellular response to calcium ion"/>
    <property type="evidence" value="ECO:0000318"/>
    <property type="project" value="GO_Central"/>
</dbReference>
<reference evidence="3 4" key="2">
    <citation type="journal article" date="2018" name="Hortic Res">
        <title>Improved Brassica rapa reference genome by single-molecule sequencing and chromosome conformation capture technologies.</title>
        <authorList>
            <person name="Zhang L."/>
            <person name="Cai X."/>
            <person name="Wu J."/>
            <person name="Liu M."/>
            <person name="Grob S."/>
            <person name="Cheng F."/>
            <person name="Liang J."/>
            <person name="Cai C."/>
            <person name="Liu Z."/>
            <person name="Liu B."/>
            <person name="Wang F."/>
            <person name="Li S."/>
            <person name="Liu F."/>
            <person name="Li X."/>
            <person name="Cheng L."/>
            <person name="Yang W."/>
            <person name="Li M.H."/>
            <person name="Grossniklaus U."/>
            <person name="Zheng H."/>
            <person name="Wang X."/>
        </authorList>
    </citation>
    <scope>NUCLEOTIDE SEQUENCE [LARGE SCALE GENOMIC DNA]</scope>
    <source>
        <strain evidence="3 4">cv. Chiifu-401-42</strain>
    </source>
</reference>
<dbReference type="InterPro" id="IPR010734">
    <property type="entry name" value="Copine_C"/>
</dbReference>
<organism evidence="3 4">
    <name type="scientific">Brassica campestris</name>
    <name type="common">Field mustard</name>
    <dbReference type="NCBI Taxonomy" id="3711"/>
    <lineage>
        <taxon>Eukaryota</taxon>
        <taxon>Viridiplantae</taxon>
        <taxon>Streptophyta</taxon>
        <taxon>Embryophyta</taxon>
        <taxon>Tracheophyta</taxon>
        <taxon>Spermatophyta</taxon>
        <taxon>Magnoliopsida</taxon>
        <taxon>eudicotyledons</taxon>
        <taxon>Gunneridae</taxon>
        <taxon>Pentapetalae</taxon>
        <taxon>rosids</taxon>
        <taxon>malvids</taxon>
        <taxon>Brassicales</taxon>
        <taxon>Brassicaceae</taxon>
        <taxon>Brassiceae</taxon>
        <taxon>Brassica</taxon>
    </lineage>
</organism>
<evidence type="ECO:0000259" key="2">
    <source>
        <dbReference type="Pfam" id="PF07002"/>
    </source>
</evidence>
<feature type="domain" description="Copine C-terminal" evidence="2">
    <location>
        <begin position="200"/>
        <end position="326"/>
    </location>
</feature>
<dbReference type="AlphaFoldDB" id="M4CSE2"/>
<dbReference type="Gramene" id="Bra007134.1">
    <property type="protein sequence ID" value="Bra007134.1-P"/>
    <property type="gene ID" value="Bra007134"/>
</dbReference>
<dbReference type="HOGENOM" id="CLU_763679_0_0_1"/>
<dbReference type="PANTHER" id="PTHR10857">
    <property type="entry name" value="COPINE"/>
    <property type="match status" value="1"/>
</dbReference>
<feature type="region of interest" description="Disordered" evidence="1">
    <location>
        <begin position="74"/>
        <end position="103"/>
    </location>
</feature>
<proteinExistence type="predicted"/>
<accession>M4CSE2</accession>
<dbReference type="GO" id="GO:0005886">
    <property type="term" value="C:plasma membrane"/>
    <property type="evidence" value="ECO:0000318"/>
    <property type="project" value="GO_Central"/>
</dbReference>
<dbReference type="InterPro" id="IPR036465">
    <property type="entry name" value="vWFA_dom_sf"/>
</dbReference>
<dbReference type="eggNOG" id="KOG1327">
    <property type="taxonomic scope" value="Eukaryota"/>
</dbReference>
<name>M4CSE2_BRACM</name>
<dbReference type="GO" id="GO:0005544">
    <property type="term" value="F:calcium-dependent phospholipid binding"/>
    <property type="evidence" value="ECO:0000318"/>
    <property type="project" value="GO_Central"/>
</dbReference>
<dbReference type="Proteomes" id="UP000011750">
    <property type="component" value="Chromosome A09"/>
</dbReference>
<dbReference type="PANTHER" id="PTHR10857:SF106">
    <property type="entry name" value="C2 DOMAIN-CONTAINING PROTEIN"/>
    <property type="match status" value="1"/>
</dbReference>
<dbReference type="InterPro" id="IPR045052">
    <property type="entry name" value="Copine"/>
</dbReference>
<evidence type="ECO:0000256" key="1">
    <source>
        <dbReference type="SAM" id="MobiDB-lite"/>
    </source>
</evidence>